<evidence type="ECO:0000313" key="2">
    <source>
        <dbReference type="EMBL" id="SHO57307.1"/>
    </source>
</evidence>
<dbReference type="RefSeq" id="WP_073584107.1">
    <property type="nucleotide sequence ID" value="NZ_AP024898.1"/>
</dbReference>
<gene>
    <name evidence="2" type="ORF">VQ7734_03076</name>
</gene>
<reference evidence="3" key="1">
    <citation type="submission" date="2016-12" db="EMBL/GenBank/DDBJ databases">
        <authorList>
            <person name="Rodrigo-Torres L."/>
            <person name="Arahal R.D."/>
            <person name="Lucena T."/>
        </authorList>
    </citation>
    <scope>NUCLEOTIDE SEQUENCE [LARGE SCALE GENOMIC DNA]</scope>
</reference>
<protein>
    <submittedName>
        <fullName evidence="2">Uncharacterized protein</fullName>
    </submittedName>
</protein>
<accession>A0A1M7YXB4</accession>
<feature type="transmembrane region" description="Helical" evidence="1">
    <location>
        <begin position="45"/>
        <end position="65"/>
    </location>
</feature>
<keyword evidence="1" id="KW-1133">Transmembrane helix</keyword>
<proteinExistence type="predicted"/>
<keyword evidence="1" id="KW-0812">Transmembrane</keyword>
<evidence type="ECO:0000313" key="3">
    <source>
        <dbReference type="Proteomes" id="UP000184600"/>
    </source>
</evidence>
<evidence type="ECO:0000256" key="1">
    <source>
        <dbReference type="SAM" id="Phobius"/>
    </source>
</evidence>
<dbReference type="EMBL" id="FRFG01000037">
    <property type="protein sequence ID" value="SHO57307.1"/>
    <property type="molecule type" value="Genomic_DNA"/>
</dbReference>
<dbReference type="Proteomes" id="UP000184600">
    <property type="component" value="Unassembled WGS sequence"/>
</dbReference>
<keyword evidence="1" id="KW-0472">Membrane</keyword>
<feature type="transmembrane region" description="Helical" evidence="1">
    <location>
        <begin position="72"/>
        <end position="92"/>
    </location>
</feature>
<dbReference type="AlphaFoldDB" id="A0A1M7YXB4"/>
<dbReference type="OrthoDB" id="6025600at2"/>
<organism evidence="2 3">
    <name type="scientific">Vibrio quintilis</name>
    <dbReference type="NCBI Taxonomy" id="1117707"/>
    <lineage>
        <taxon>Bacteria</taxon>
        <taxon>Pseudomonadati</taxon>
        <taxon>Pseudomonadota</taxon>
        <taxon>Gammaproteobacteria</taxon>
        <taxon>Vibrionales</taxon>
        <taxon>Vibrionaceae</taxon>
        <taxon>Vibrio</taxon>
    </lineage>
</organism>
<keyword evidence="3" id="KW-1185">Reference proteome</keyword>
<feature type="transmembrane region" description="Helical" evidence="1">
    <location>
        <begin position="12"/>
        <end position="33"/>
    </location>
</feature>
<dbReference type="STRING" id="1117707.VQ7734_03076"/>
<sequence length="151" mass="16376">MSNTNQFAQPSKVSVAVKLLYLTILLGVIRLILEPEWLDGQMPLSAVLAIQAISIAIVGLVVFMIGRGKHWARIVFLILFIPGLPFAIMPLIQSLSDHPLSGILGVLQTAGQIAAVAMLFHRESSEWFRAIKTRNDSPDDDASKPTGSADS</sequence>
<name>A0A1M7YXB4_9VIBR</name>
<feature type="transmembrane region" description="Helical" evidence="1">
    <location>
        <begin position="98"/>
        <end position="120"/>
    </location>
</feature>